<feature type="non-terminal residue" evidence="1">
    <location>
        <position position="98"/>
    </location>
</feature>
<protein>
    <submittedName>
        <fullName evidence="1">Response regulator receiver domain protein</fullName>
    </submittedName>
</protein>
<reference evidence="1" key="1">
    <citation type="journal article" date="2013" name="Environ. Microbiol.">
        <title>Microbiota from the distal guts of lean and obese adolescents exhibit partial functional redundancy besides clear differences in community structure.</title>
        <authorList>
            <person name="Ferrer M."/>
            <person name="Ruiz A."/>
            <person name="Lanza F."/>
            <person name="Haange S.B."/>
            <person name="Oberbach A."/>
            <person name="Till H."/>
            <person name="Bargiela R."/>
            <person name="Campoy C."/>
            <person name="Segura M.T."/>
            <person name="Richter M."/>
            <person name="von Bergen M."/>
            <person name="Seifert J."/>
            <person name="Suarez A."/>
        </authorList>
    </citation>
    <scope>NUCLEOTIDE SEQUENCE</scope>
</reference>
<organism evidence="1">
    <name type="scientific">human gut metagenome</name>
    <dbReference type="NCBI Taxonomy" id="408170"/>
    <lineage>
        <taxon>unclassified sequences</taxon>
        <taxon>metagenomes</taxon>
        <taxon>organismal metagenomes</taxon>
    </lineage>
</organism>
<dbReference type="InterPro" id="IPR011110">
    <property type="entry name" value="Reg_prop"/>
</dbReference>
<dbReference type="AlphaFoldDB" id="K1UCG7"/>
<proteinExistence type="predicted"/>
<evidence type="ECO:0000313" key="1">
    <source>
        <dbReference type="EMBL" id="EKC69211.1"/>
    </source>
</evidence>
<name>K1UCG7_9ZZZZ</name>
<accession>K1UCG7</accession>
<comment type="caution">
    <text evidence="1">The sequence shown here is derived from an EMBL/GenBank/DDBJ whole genome shotgun (WGS) entry which is preliminary data.</text>
</comment>
<dbReference type="Pfam" id="PF07494">
    <property type="entry name" value="Reg_prop"/>
    <property type="match status" value="1"/>
</dbReference>
<dbReference type="SUPFAM" id="SSF63829">
    <property type="entry name" value="Calcium-dependent phosphotriesterase"/>
    <property type="match status" value="1"/>
</dbReference>
<dbReference type="Gene3D" id="2.130.10.10">
    <property type="entry name" value="YVTN repeat-like/Quinoprotein amine dehydrogenase"/>
    <property type="match status" value="1"/>
</dbReference>
<dbReference type="EMBL" id="AJWZ01003080">
    <property type="protein sequence ID" value="EKC69211.1"/>
    <property type="molecule type" value="Genomic_DNA"/>
</dbReference>
<sequence length="98" mass="11231">MNDEIRYVNSIAQDADGYIWLVTEKDGIYKSTENKISPNLHFSLWEKSHKNNHYCLHKDRNGGLWFGDDKGNILWVNPTTGETVIHQLKPETADSAVT</sequence>
<gene>
    <name evidence="1" type="ORF">OBE_04522</name>
</gene>
<dbReference type="InterPro" id="IPR015943">
    <property type="entry name" value="WD40/YVTN_repeat-like_dom_sf"/>
</dbReference>